<dbReference type="Proteomes" id="UP000759131">
    <property type="component" value="Unassembled WGS sequence"/>
</dbReference>
<comment type="pathway">
    <text evidence="5">Cofactor biosynthesis; NAD(+) biosynthesis; nicotinamide D-ribonucleotide from 5-phospho-alpha-D-ribose 1-diphosphate and nicotinamide: step 1/1.</text>
</comment>
<gene>
    <name evidence="12" type="ORF">OSB1V03_LOCUS395</name>
</gene>
<feature type="binding site" evidence="9">
    <location>
        <begin position="310"/>
        <end position="312"/>
    </location>
    <ligand>
        <name>beta-nicotinamide D-ribonucleotide</name>
        <dbReference type="ChEBI" id="CHEBI:14649"/>
    </ligand>
</feature>
<feature type="binding site" evidence="9">
    <location>
        <position position="385"/>
    </location>
    <ligand>
        <name>beta-nicotinamide D-ribonucleotide</name>
        <dbReference type="ChEBI" id="CHEBI:14649"/>
    </ligand>
</feature>
<dbReference type="Pfam" id="PF18127">
    <property type="entry name" value="NAMPT_N"/>
    <property type="match status" value="1"/>
</dbReference>
<dbReference type="InterPro" id="IPR013785">
    <property type="entry name" value="Aldolase_TIM"/>
</dbReference>
<evidence type="ECO:0000256" key="5">
    <source>
        <dbReference type="ARBA" id="ARBA00035007"/>
    </source>
</evidence>
<evidence type="ECO:0000256" key="2">
    <source>
        <dbReference type="ARBA" id="ARBA00022642"/>
    </source>
</evidence>
<dbReference type="GO" id="GO:0009435">
    <property type="term" value="P:NAD+ biosynthetic process"/>
    <property type="evidence" value="ECO:0007669"/>
    <property type="project" value="UniProtKB-UniPathway"/>
</dbReference>
<dbReference type="InterPro" id="IPR036068">
    <property type="entry name" value="Nicotinate_pribotase-like_C"/>
</dbReference>
<dbReference type="SUPFAM" id="SSF51690">
    <property type="entry name" value="Nicotinate/Quinolinate PRTase C-terminal domain-like"/>
    <property type="match status" value="1"/>
</dbReference>
<dbReference type="Pfam" id="PF04095">
    <property type="entry name" value="NAPRTase"/>
    <property type="match status" value="1"/>
</dbReference>
<dbReference type="EMBL" id="CAJPIZ010000076">
    <property type="protein sequence ID" value="CAG2100328.1"/>
    <property type="molecule type" value="Genomic_DNA"/>
</dbReference>
<dbReference type="InterPro" id="IPR041525">
    <property type="entry name" value="N/Namide_PRibTrfase"/>
</dbReference>
<feature type="binding site" evidence="9">
    <location>
        <position position="235"/>
    </location>
    <ligand>
        <name>diphosphate</name>
        <dbReference type="ChEBI" id="CHEBI:33019"/>
    </ligand>
</feature>
<dbReference type="EMBL" id="OC854651">
    <property type="protein sequence ID" value="CAD7619898.1"/>
    <property type="molecule type" value="Genomic_DNA"/>
</dbReference>
<proteinExistence type="inferred from homology"/>
<comment type="catalytic activity">
    <reaction evidence="8">
        <text>beta-nicotinamide D-ribonucleotide + diphosphate = 5-phospho-alpha-D-ribose 1-diphosphate + nicotinamide + H(+)</text>
        <dbReference type="Rhea" id="RHEA:16149"/>
        <dbReference type="ChEBI" id="CHEBI:14649"/>
        <dbReference type="ChEBI" id="CHEBI:15378"/>
        <dbReference type="ChEBI" id="CHEBI:17154"/>
        <dbReference type="ChEBI" id="CHEBI:33019"/>
        <dbReference type="ChEBI" id="CHEBI:58017"/>
        <dbReference type="EC" id="2.4.2.12"/>
    </reaction>
    <physiologicalReaction direction="right-to-left" evidence="8">
        <dbReference type="Rhea" id="RHEA:16151"/>
    </physiologicalReaction>
</comment>
<evidence type="ECO:0000256" key="6">
    <source>
        <dbReference type="ARBA" id="ARBA00035024"/>
    </source>
</evidence>
<evidence type="ECO:0000313" key="12">
    <source>
        <dbReference type="EMBL" id="CAD7619898.1"/>
    </source>
</evidence>
<evidence type="ECO:0000259" key="10">
    <source>
        <dbReference type="Pfam" id="PF04095"/>
    </source>
</evidence>
<evidence type="ECO:0000256" key="9">
    <source>
        <dbReference type="PIRSR" id="PIRSR005943-1"/>
    </source>
</evidence>
<keyword evidence="4" id="KW-0808">Transferase</keyword>
<evidence type="ECO:0000256" key="3">
    <source>
        <dbReference type="ARBA" id="ARBA00022676"/>
    </source>
</evidence>
<feature type="binding site" evidence="9">
    <location>
        <position position="209"/>
    </location>
    <ligand>
        <name>beta-nicotinamide D-ribonucleotide</name>
        <dbReference type="ChEBI" id="CHEBI:14649"/>
    </ligand>
</feature>
<comment type="similarity">
    <text evidence="1">Belongs to the NAPRTase family.</text>
</comment>
<dbReference type="OrthoDB" id="193380at2759"/>
<dbReference type="AlphaFoldDB" id="A0A7R9KDV8"/>
<organism evidence="12">
    <name type="scientific">Medioppia subpectinata</name>
    <dbReference type="NCBI Taxonomy" id="1979941"/>
    <lineage>
        <taxon>Eukaryota</taxon>
        <taxon>Metazoa</taxon>
        <taxon>Ecdysozoa</taxon>
        <taxon>Arthropoda</taxon>
        <taxon>Chelicerata</taxon>
        <taxon>Arachnida</taxon>
        <taxon>Acari</taxon>
        <taxon>Acariformes</taxon>
        <taxon>Sarcoptiformes</taxon>
        <taxon>Oribatida</taxon>
        <taxon>Brachypylina</taxon>
        <taxon>Oppioidea</taxon>
        <taxon>Oppiidae</taxon>
        <taxon>Medioppia</taxon>
    </lineage>
</organism>
<evidence type="ECO:0000256" key="4">
    <source>
        <dbReference type="ARBA" id="ARBA00022679"/>
    </source>
</evidence>
<keyword evidence="3" id="KW-0328">Glycosyltransferase</keyword>
<reference evidence="12" key="1">
    <citation type="submission" date="2020-11" db="EMBL/GenBank/DDBJ databases">
        <authorList>
            <person name="Tran Van P."/>
        </authorList>
    </citation>
    <scope>NUCLEOTIDE SEQUENCE</scope>
</reference>
<evidence type="ECO:0000313" key="13">
    <source>
        <dbReference type="Proteomes" id="UP000759131"/>
    </source>
</evidence>
<dbReference type="PANTHER" id="PTHR43816:SF1">
    <property type="entry name" value="NICOTINAMIDE PHOSPHORIBOSYLTRANSFERASE"/>
    <property type="match status" value="1"/>
</dbReference>
<sequence length="492" mass="56267">MSLLDPCDNIILITDSYKITHWKQYPPKTTRLYSYFESRGGRFDDTVFFGLQYILKRYLCGRVITDEKIAEAKEFCRKHFQRESLFNEDGWRHIVRKHDGRLPLRIRAVAEGTVIPTQNVLFTVENTDPAVPWITNWFETLLLQCWYPITVATLSRAQKVIIAQYMKETADSLDRVTIQLHDFGYRGVSSVEQAAIGGAAHLVNFIGTDTLAGIQLISKYYGEDMAGFSVPATEHSTMTAWAASENPDALFDGELRACEYMLKEFPDGIISVVSDSYDIYECCEKIWGQKLKDMVIERGRHASGNVLVIRPDSGEPIEVLPRILDILYEAFKADCTVNSKQYKVLPHYLRIIQGDGISIDSLRTILERIKQTGFSVENFVFGSGGSLLMRVHRDTNRCAFKCSYAEIDGKPVNVYKDPKTDPKKSSKKGLLCLEYNEETKKFITHEEQQNSDKRVQCRDLLHTVYENGVLLKEYTFQEIRDNAKVTVDGHRI</sequence>
<evidence type="ECO:0000256" key="1">
    <source>
        <dbReference type="ARBA" id="ARBA00010897"/>
    </source>
</evidence>
<dbReference type="InterPro" id="IPR041529">
    <property type="entry name" value="DUF5598"/>
</dbReference>
<name>A0A7R9KDV8_9ACAR</name>
<keyword evidence="13" id="KW-1185">Reference proteome</keyword>
<protein>
    <recommendedName>
        <fullName evidence="7">Nicotinamide phosphoribosyltransferase</fullName>
        <ecNumber evidence="6">2.4.2.12</ecNumber>
    </recommendedName>
</protein>
<dbReference type="PANTHER" id="PTHR43816">
    <property type="entry name" value="NICOTINAMIDE PHOSPHORIBOSYLTRANSFERASE"/>
    <property type="match status" value="1"/>
</dbReference>
<dbReference type="UniPathway" id="UPA00253"/>
<keyword evidence="2" id="KW-0662">Pyridine nucleotide biosynthesis</keyword>
<feature type="binding site" evidence="9">
    <location>
        <begin position="354"/>
        <end position="355"/>
    </location>
    <ligand>
        <name>beta-nicotinamide D-ribonucleotide</name>
        <dbReference type="ChEBI" id="CHEBI:14649"/>
    </ligand>
</feature>
<dbReference type="GO" id="GO:0047280">
    <property type="term" value="F:nicotinamide phosphoribosyltransferase activity"/>
    <property type="evidence" value="ECO:0007669"/>
    <property type="project" value="UniProtKB-EC"/>
</dbReference>
<dbReference type="EC" id="2.4.2.12" evidence="6"/>
<evidence type="ECO:0000256" key="7">
    <source>
        <dbReference type="ARBA" id="ARBA00035036"/>
    </source>
</evidence>
<feature type="binding site" evidence="9">
    <location>
        <position position="393"/>
    </location>
    <ligand>
        <name>beta-nicotinamide D-ribonucleotide</name>
        <dbReference type="ChEBI" id="CHEBI:14649"/>
    </ligand>
</feature>
<feature type="binding site" evidence="9">
    <location>
        <position position="310"/>
    </location>
    <ligand>
        <name>diphosphate</name>
        <dbReference type="ChEBI" id="CHEBI:33019"/>
    </ligand>
</feature>
<feature type="domain" description="Nicotinamide phosphoribosyltransferase N-terminal" evidence="11">
    <location>
        <begin position="9"/>
        <end position="106"/>
    </location>
</feature>
<dbReference type="Gene3D" id="3.20.20.70">
    <property type="entry name" value="Aldolase class I"/>
    <property type="match status" value="1"/>
</dbReference>
<feature type="domain" description="Nicotinate/nicotinamide phosphoribosyltransferase" evidence="10">
    <location>
        <begin position="178"/>
        <end position="467"/>
    </location>
</feature>
<dbReference type="PIRSF" id="PIRSF005943">
    <property type="entry name" value="NMPRT"/>
    <property type="match status" value="1"/>
</dbReference>
<feature type="binding site" evidence="9">
    <location>
        <position position="186"/>
    </location>
    <ligand>
        <name>diphosphate</name>
        <dbReference type="ChEBI" id="CHEBI:33019"/>
    </ligand>
</feature>
<accession>A0A7R9KDV8</accession>
<evidence type="ECO:0000259" key="11">
    <source>
        <dbReference type="Pfam" id="PF18127"/>
    </source>
</evidence>
<evidence type="ECO:0000256" key="8">
    <source>
        <dbReference type="ARBA" id="ARBA00047835"/>
    </source>
</evidence>
<dbReference type="InterPro" id="IPR016471">
    <property type="entry name" value="Nicotinamide_PRibTrfase"/>
</dbReference>
<dbReference type="NCBIfam" id="NF006629">
    <property type="entry name" value="PRK09198.1"/>
    <property type="match status" value="1"/>
</dbReference>
<dbReference type="CDD" id="cd01569">
    <property type="entry name" value="PBEF_like"/>
    <property type="match status" value="1"/>
</dbReference>